<evidence type="ECO:0000256" key="5">
    <source>
        <dbReference type="ARBA" id="ARBA00023054"/>
    </source>
</evidence>
<evidence type="ECO:0000313" key="11">
    <source>
        <dbReference type="EMBL" id="TFA99479.1"/>
    </source>
</evidence>
<keyword evidence="3 9" id="KW-0812">Transmembrane</keyword>
<evidence type="ECO:0000256" key="4">
    <source>
        <dbReference type="ARBA" id="ARBA00022989"/>
    </source>
</evidence>
<dbReference type="InterPro" id="IPR024461">
    <property type="entry name" value="CCDC90-like"/>
</dbReference>
<organism evidence="11 12">
    <name type="scientific">Trichoderma ghanense</name>
    <dbReference type="NCBI Taxonomy" id="65468"/>
    <lineage>
        <taxon>Eukaryota</taxon>
        <taxon>Fungi</taxon>
        <taxon>Dikarya</taxon>
        <taxon>Ascomycota</taxon>
        <taxon>Pezizomycotina</taxon>
        <taxon>Sordariomycetes</taxon>
        <taxon>Hypocreomycetidae</taxon>
        <taxon>Hypocreales</taxon>
        <taxon>Hypocreaceae</taxon>
        <taxon>Trichoderma</taxon>
    </lineage>
</organism>
<dbReference type="PANTHER" id="PTHR14360">
    <property type="entry name" value="PROTEIN FMP32, MITOCHONDRIAL"/>
    <property type="match status" value="1"/>
</dbReference>
<name>A0ABY2GU77_9HYPO</name>
<feature type="compositionally biased region" description="Low complexity" evidence="8">
    <location>
        <begin position="171"/>
        <end position="207"/>
    </location>
</feature>
<protein>
    <recommendedName>
        <fullName evidence="13">MOZ protein represents a chromatin-associated acetyltransferase</fullName>
    </recommendedName>
</protein>
<gene>
    <name evidence="11" type="ORF">CCMA1212_008833</name>
</gene>
<reference evidence="11 12" key="1">
    <citation type="submission" date="2018-01" db="EMBL/GenBank/DDBJ databases">
        <title>Genome characterization of the sugarcane-associated fungus Trichoderma ghanense CCMA-1212 and their application in lignocelulose bioconversion.</title>
        <authorList>
            <person name="Steindorff A.S."/>
            <person name="Mendes T.D."/>
            <person name="Vilela E.S.D."/>
            <person name="Rodrigues D.S."/>
            <person name="Formighieri E.F."/>
            <person name="Melo I.S."/>
            <person name="Favaro L.C.L."/>
        </authorList>
    </citation>
    <scope>NUCLEOTIDE SEQUENCE [LARGE SCALE GENOMIC DNA]</scope>
    <source>
        <strain evidence="11 12">CCMA-1212</strain>
    </source>
</reference>
<evidence type="ECO:0000256" key="2">
    <source>
        <dbReference type="ARBA" id="ARBA00004370"/>
    </source>
</evidence>
<evidence type="ECO:0000256" key="3">
    <source>
        <dbReference type="ARBA" id="ARBA00022692"/>
    </source>
</evidence>
<comment type="caution">
    <text evidence="11">The sequence shown here is derived from an EMBL/GenBank/DDBJ whole genome shotgun (WGS) entry which is preliminary data.</text>
</comment>
<feature type="chain" id="PRO_5046918047" description="MOZ protein represents a chromatin-associated acetyltransferase" evidence="10">
    <location>
        <begin position="21"/>
        <end position="467"/>
    </location>
</feature>
<feature type="transmembrane region" description="Helical" evidence="9">
    <location>
        <begin position="402"/>
        <end position="424"/>
    </location>
</feature>
<sequence length="467" mass="51106">MAAVGRLAFLYPQLLRTAAAAARGCGPTVGWATTTTTTTASTTSARWNSSFAKRHGKAVEPAEWEKQQQGQKQQQDKDRDVPPETTVEGETPDSTAAAEAAEAQAQAKTDIGKLFFREGDKKATKAAATDAPEMDAAAALKTQQQQQQQQQESKAAQGQSDMKARERASAETEAASSGTTPPKQADASDASASASASASTTSGSGSSTEPKHGGPKMSDKLDTVYYMGAPENLSQQAPSMAPPKYVHHFDSYSLVKQLQEGGYRGDQAVTMMKAIRTILAHNLDMAQERLVSKSDVENESYLFSAACSELSAEVRNNRRAQDEQIRQQRTHLQHEVDILTQTLNQELLTLNDNVRGLFNDRKMTVREEQKAMESRIQQINYKISIMLSSDSKSEIEGVRWILIRRSVVGILFMAILMLGTIRYATYVSHERQREADRKKKEEEELRKDGGKNDRSSGPDAAAILAAN</sequence>
<keyword evidence="5" id="KW-0175">Coiled coil</keyword>
<dbReference type="Proteomes" id="UP001642720">
    <property type="component" value="Unassembled WGS sequence"/>
</dbReference>
<evidence type="ECO:0008006" key="13">
    <source>
        <dbReference type="Google" id="ProtNLM"/>
    </source>
</evidence>
<feature type="region of interest" description="Disordered" evidence="8">
    <location>
        <begin position="137"/>
        <end position="220"/>
    </location>
</feature>
<evidence type="ECO:0000256" key="10">
    <source>
        <dbReference type="SAM" id="SignalP"/>
    </source>
</evidence>
<evidence type="ECO:0000256" key="8">
    <source>
        <dbReference type="SAM" id="MobiDB-lite"/>
    </source>
</evidence>
<dbReference type="EMBL" id="PPTA01000014">
    <property type="protein sequence ID" value="TFA99479.1"/>
    <property type="molecule type" value="Genomic_DNA"/>
</dbReference>
<keyword evidence="12" id="KW-1185">Reference proteome</keyword>
<keyword evidence="7 9" id="KW-0472">Membrane</keyword>
<comment type="subcellular location">
    <subcellularLocation>
        <location evidence="2">Membrane</location>
    </subcellularLocation>
    <subcellularLocation>
        <location evidence="1">Mitochondrion</location>
    </subcellularLocation>
</comment>
<keyword evidence="4 9" id="KW-1133">Transmembrane helix</keyword>
<dbReference type="GeneID" id="300580393"/>
<evidence type="ECO:0000256" key="9">
    <source>
        <dbReference type="SAM" id="Phobius"/>
    </source>
</evidence>
<dbReference type="PANTHER" id="PTHR14360:SF12">
    <property type="entry name" value="MOZ PROTEIN REPRESENTS A CHROMATIN-ASSOCIATED ACETYLTRANSFERASE"/>
    <property type="match status" value="1"/>
</dbReference>
<feature type="compositionally biased region" description="Basic and acidic residues" evidence="8">
    <location>
        <begin position="209"/>
        <end position="220"/>
    </location>
</feature>
<evidence type="ECO:0000313" key="12">
    <source>
        <dbReference type="Proteomes" id="UP001642720"/>
    </source>
</evidence>
<proteinExistence type="predicted"/>
<dbReference type="RefSeq" id="XP_073555681.1">
    <property type="nucleotide sequence ID" value="XM_073705943.1"/>
</dbReference>
<evidence type="ECO:0000256" key="7">
    <source>
        <dbReference type="ARBA" id="ARBA00023136"/>
    </source>
</evidence>
<feature type="region of interest" description="Disordered" evidence="8">
    <location>
        <begin position="59"/>
        <end position="95"/>
    </location>
</feature>
<feature type="compositionally biased region" description="Low complexity" evidence="8">
    <location>
        <begin position="137"/>
        <end position="159"/>
    </location>
</feature>
<evidence type="ECO:0000256" key="1">
    <source>
        <dbReference type="ARBA" id="ARBA00004173"/>
    </source>
</evidence>
<accession>A0ABY2GU77</accession>
<dbReference type="Pfam" id="PF07798">
    <property type="entry name" value="CCDC90-like"/>
    <property type="match status" value="1"/>
</dbReference>
<keyword evidence="10" id="KW-0732">Signal</keyword>
<feature type="region of interest" description="Disordered" evidence="8">
    <location>
        <begin position="430"/>
        <end position="467"/>
    </location>
</feature>
<dbReference type="Gene3D" id="1.20.5.340">
    <property type="match status" value="1"/>
</dbReference>
<feature type="compositionally biased region" description="Basic and acidic residues" evidence="8">
    <location>
        <begin position="430"/>
        <end position="456"/>
    </location>
</feature>
<keyword evidence="6" id="KW-0496">Mitochondrion</keyword>
<evidence type="ECO:0000256" key="6">
    <source>
        <dbReference type="ARBA" id="ARBA00023128"/>
    </source>
</evidence>
<feature type="signal peptide" evidence="10">
    <location>
        <begin position="1"/>
        <end position="20"/>
    </location>
</feature>